<comment type="caution">
    <text evidence="16">Lacks conserved residue(s) required for the propagation of feature annotation.</text>
</comment>
<comment type="catalytic activity">
    <reaction evidence="1 16">
        <text>(R)-pantothenate + ATP = (R)-4'-phosphopantothenate + ADP + H(+)</text>
        <dbReference type="Rhea" id="RHEA:16373"/>
        <dbReference type="ChEBI" id="CHEBI:10986"/>
        <dbReference type="ChEBI" id="CHEBI:15378"/>
        <dbReference type="ChEBI" id="CHEBI:29032"/>
        <dbReference type="ChEBI" id="CHEBI:30616"/>
        <dbReference type="ChEBI" id="CHEBI:456216"/>
        <dbReference type="EC" id="2.7.1.33"/>
    </reaction>
</comment>
<comment type="subunit">
    <text evidence="5 16">Homodimer.</text>
</comment>
<dbReference type="UniPathway" id="UPA00241">
    <property type="reaction ID" value="UER00352"/>
</dbReference>
<dbReference type="PANTHER" id="PTHR34265">
    <property type="entry name" value="TYPE III PANTOTHENATE KINASE"/>
    <property type="match status" value="1"/>
</dbReference>
<evidence type="ECO:0000256" key="1">
    <source>
        <dbReference type="ARBA" id="ARBA00001206"/>
    </source>
</evidence>
<feature type="binding site" evidence="16">
    <location>
        <begin position="6"/>
        <end position="13"/>
    </location>
    <ligand>
        <name>ATP</name>
        <dbReference type="ChEBI" id="CHEBI:30616"/>
    </ligand>
</feature>
<feature type="binding site" evidence="16">
    <location>
        <position position="129"/>
    </location>
    <ligand>
        <name>K(+)</name>
        <dbReference type="ChEBI" id="CHEBI:29103"/>
    </ligand>
</feature>
<evidence type="ECO:0000256" key="9">
    <source>
        <dbReference type="ARBA" id="ARBA00022741"/>
    </source>
</evidence>
<dbReference type="Proteomes" id="UP000474957">
    <property type="component" value="Unassembled WGS sequence"/>
</dbReference>
<evidence type="ECO:0000256" key="6">
    <source>
        <dbReference type="ARBA" id="ARBA00012102"/>
    </source>
</evidence>
<dbReference type="EC" id="2.7.1.33" evidence="6 16"/>
<keyword evidence="12 16" id="KW-0630">Potassium</keyword>
<comment type="cofactor">
    <cofactor evidence="2">
        <name>K(+)</name>
        <dbReference type="ChEBI" id="CHEBI:29103"/>
    </cofactor>
</comment>
<dbReference type="SUPFAM" id="SSF53067">
    <property type="entry name" value="Actin-like ATPase domain"/>
    <property type="match status" value="2"/>
</dbReference>
<evidence type="ECO:0000256" key="5">
    <source>
        <dbReference type="ARBA" id="ARBA00011738"/>
    </source>
</evidence>
<dbReference type="GO" id="GO:0015937">
    <property type="term" value="P:coenzyme A biosynthetic process"/>
    <property type="evidence" value="ECO:0007669"/>
    <property type="project" value="UniProtKB-UniRule"/>
</dbReference>
<dbReference type="InterPro" id="IPR004619">
    <property type="entry name" value="Type_III_PanK"/>
</dbReference>
<proteinExistence type="inferred from homology"/>
<dbReference type="NCBIfam" id="TIGR00671">
    <property type="entry name" value="baf"/>
    <property type="match status" value="1"/>
</dbReference>
<dbReference type="RefSeq" id="WP_154445402.1">
    <property type="nucleotide sequence ID" value="NZ_WIND01000002.1"/>
</dbReference>
<dbReference type="Pfam" id="PF03309">
    <property type="entry name" value="Pan_kinase"/>
    <property type="match status" value="1"/>
</dbReference>
<dbReference type="EMBL" id="WIND01000002">
    <property type="protein sequence ID" value="MSU88936.1"/>
    <property type="molecule type" value="Genomic_DNA"/>
</dbReference>
<dbReference type="Gene3D" id="3.30.420.40">
    <property type="match status" value="2"/>
</dbReference>
<evidence type="ECO:0000313" key="17">
    <source>
        <dbReference type="EMBL" id="MSU88936.1"/>
    </source>
</evidence>
<keyword evidence="11 16" id="KW-0067">ATP-binding</keyword>
<comment type="cofactor">
    <cofactor evidence="16">
        <name>NH4(+)</name>
        <dbReference type="ChEBI" id="CHEBI:28938"/>
    </cofactor>
    <cofactor evidence="16">
        <name>K(+)</name>
        <dbReference type="ChEBI" id="CHEBI:29103"/>
    </cofactor>
    <text evidence="16">A monovalent cation. Ammonium or potassium.</text>
</comment>
<dbReference type="GO" id="GO:0005524">
    <property type="term" value="F:ATP binding"/>
    <property type="evidence" value="ECO:0007669"/>
    <property type="project" value="UniProtKB-UniRule"/>
</dbReference>
<evidence type="ECO:0000256" key="7">
    <source>
        <dbReference type="ARBA" id="ARBA00022490"/>
    </source>
</evidence>
<dbReference type="GO" id="GO:0004594">
    <property type="term" value="F:pantothenate kinase activity"/>
    <property type="evidence" value="ECO:0007669"/>
    <property type="project" value="UniProtKB-UniRule"/>
</dbReference>
<keyword evidence="9 16" id="KW-0547">Nucleotide-binding</keyword>
<dbReference type="HAMAP" id="MF_01274">
    <property type="entry name" value="Pantothen_kinase_3"/>
    <property type="match status" value="1"/>
</dbReference>
<evidence type="ECO:0000256" key="10">
    <source>
        <dbReference type="ARBA" id="ARBA00022777"/>
    </source>
</evidence>
<dbReference type="InterPro" id="IPR043129">
    <property type="entry name" value="ATPase_NBD"/>
</dbReference>
<evidence type="ECO:0000256" key="11">
    <source>
        <dbReference type="ARBA" id="ARBA00022840"/>
    </source>
</evidence>
<dbReference type="GO" id="GO:0005737">
    <property type="term" value="C:cytoplasm"/>
    <property type="evidence" value="ECO:0007669"/>
    <property type="project" value="UniProtKB-SubCell"/>
</dbReference>
<dbReference type="NCBIfam" id="NF009844">
    <property type="entry name" value="PRK13318.1-2"/>
    <property type="match status" value="1"/>
</dbReference>
<dbReference type="AlphaFoldDB" id="A0A6L5YX59"/>
<dbReference type="NCBIfam" id="NF009855">
    <property type="entry name" value="PRK13321.1"/>
    <property type="match status" value="1"/>
</dbReference>
<protein>
    <recommendedName>
        <fullName evidence="15 16">Type III pantothenate kinase</fullName>
        <ecNumber evidence="6 16">2.7.1.33</ecNumber>
    </recommendedName>
    <alternativeName>
        <fullName evidence="16">PanK-III</fullName>
    </alternativeName>
    <alternativeName>
        <fullName evidence="16">Pantothenic acid kinase</fullName>
    </alternativeName>
</protein>
<accession>A0A6L5YX59</accession>
<name>A0A6L5YX59_9RHOB</name>
<organism evidence="17 18">
    <name type="scientific">Halovulum marinum</name>
    <dbReference type="NCBI Taxonomy" id="2662447"/>
    <lineage>
        <taxon>Bacteria</taxon>
        <taxon>Pseudomonadati</taxon>
        <taxon>Pseudomonadota</taxon>
        <taxon>Alphaproteobacteria</taxon>
        <taxon>Rhodobacterales</taxon>
        <taxon>Paracoccaceae</taxon>
        <taxon>Halovulum</taxon>
    </lineage>
</organism>
<evidence type="ECO:0000256" key="3">
    <source>
        <dbReference type="ARBA" id="ARBA00004496"/>
    </source>
</evidence>
<comment type="function">
    <text evidence="16">Catalyzes the phosphorylation of pantothenate (Pan), the first step in CoA biosynthesis.</text>
</comment>
<comment type="similarity">
    <text evidence="14 16">Belongs to the type III pantothenate kinase family.</text>
</comment>
<evidence type="ECO:0000256" key="14">
    <source>
        <dbReference type="ARBA" id="ARBA00038036"/>
    </source>
</evidence>
<keyword evidence="16" id="KW-0479">Metal-binding</keyword>
<evidence type="ECO:0000256" key="8">
    <source>
        <dbReference type="ARBA" id="ARBA00022679"/>
    </source>
</evidence>
<evidence type="ECO:0000256" key="12">
    <source>
        <dbReference type="ARBA" id="ARBA00022958"/>
    </source>
</evidence>
<evidence type="ECO:0000256" key="15">
    <source>
        <dbReference type="ARBA" id="ARBA00040883"/>
    </source>
</evidence>
<dbReference type="GO" id="GO:0046872">
    <property type="term" value="F:metal ion binding"/>
    <property type="evidence" value="ECO:0007669"/>
    <property type="project" value="UniProtKB-KW"/>
</dbReference>
<feature type="binding site" evidence="16">
    <location>
        <position position="132"/>
    </location>
    <ligand>
        <name>ATP</name>
        <dbReference type="ChEBI" id="CHEBI:30616"/>
    </ligand>
</feature>
<reference evidence="17 18" key="1">
    <citation type="submission" date="2019-10" db="EMBL/GenBank/DDBJ databases">
        <title>Cognatihalovulum marinum gen. nov. sp. nov., a new member of the family Rhodobacteraceae isolated from deep seawater of the Northwest Indian Ocean.</title>
        <authorList>
            <person name="Ruan C."/>
            <person name="Wang J."/>
            <person name="Zheng X."/>
            <person name="Song L."/>
            <person name="Zhu Y."/>
            <person name="Huang Y."/>
            <person name="Lu Z."/>
            <person name="Du W."/>
            <person name="Huang L."/>
            <person name="Dai X."/>
        </authorList>
    </citation>
    <scope>NUCLEOTIDE SEQUENCE [LARGE SCALE GENOMIC DNA]</scope>
    <source>
        <strain evidence="17 18">2CG4</strain>
    </source>
</reference>
<evidence type="ECO:0000256" key="4">
    <source>
        <dbReference type="ARBA" id="ARBA00005225"/>
    </source>
</evidence>
<keyword evidence="13 16" id="KW-0173">Coenzyme A biosynthesis</keyword>
<keyword evidence="10 16" id="KW-0418">Kinase</keyword>
<evidence type="ECO:0000256" key="16">
    <source>
        <dbReference type="HAMAP-Rule" id="MF_01274"/>
    </source>
</evidence>
<comment type="subcellular location">
    <subcellularLocation>
        <location evidence="3 16">Cytoplasm</location>
    </subcellularLocation>
</comment>
<sequence>MLLAIDVGNTNCVFALHDGTRELAAFRCRTEHARTADEYYVWLQQLMTLNGIAGRITDVIVSSVVPQVVFNLRVLSDKYFRTRPMVVGKPEVALGVPVRVDADTTVGADRLVNTVGAYDRYGGDLVVVDFGTATTFDVVGHDGAYEGGVIAPGVNLSLKALSQAAAALPYIDVTHPEKVVGTNTRACMQSGIYWGYISLIEGVCARIAAERGREMKVVGTGGLSPLFDQGTDVFDHIDTDLTIHGLVLIHARNSPKAKLTV</sequence>
<gene>
    <name evidence="16" type="primary">coaX</name>
    <name evidence="17" type="ORF">GE300_04770</name>
</gene>
<keyword evidence="8 16" id="KW-0808">Transferase</keyword>
<evidence type="ECO:0000256" key="2">
    <source>
        <dbReference type="ARBA" id="ARBA00001958"/>
    </source>
</evidence>
<feature type="active site" description="Proton acceptor" evidence="16">
    <location>
        <position position="109"/>
    </location>
</feature>
<keyword evidence="18" id="KW-1185">Reference proteome</keyword>
<evidence type="ECO:0000256" key="13">
    <source>
        <dbReference type="ARBA" id="ARBA00022993"/>
    </source>
</evidence>
<evidence type="ECO:0000313" key="18">
    <source>
        <dbReference type="Proteomes" id="UP000474957"/>
    </source>
</evidence>
<comment type="pathway">
    <text evidence="4 16">Cofactor biosynthesis; coenzyme A biosynthesis; CoA from (R)-pantothenate: step 1/5.</text>
</comment>
<dbReference type="CDD" id="cd24015">
    <property type="entry name" value="ASKHA_NBD_PanK-III"/>
    <property type="match status" value="1"/>
</dbReference>
<feature type="binding site" evidence="16">
    <location>
        <begin position="107"/>
        <end position="110"/>
    </location>
    <ligand>
        <name>substrate</name>
    </ligand>
</feature>
<dbReference type="PANTHER" id="PTHR34265:SF1">
    <property type="entry name" value="TYPE III PANTOTHENATE KINASE"/>
    <property type="match status" value="1"/>
</dbReference>
<feature type="binding site" evidence="16">
    <location>
        <position position="184"/>
    </location>
    <ligand>
        <name>substrate</name>
    </ligand>
</feature>
<dbReference type="NCBIfam" id="NF009848">
    <property type="entry name" value="PRK13318.1-6"/>
    <property type="match status" value="1"/>
</dbReference>
<keyword evidence="7 16" id="KW-0963">Cytoplasm</keyword>
<comment type="caution">
    <text evidence="17">The sequence shown here is derived from an EMBL/GenBank/DDBJ whole genome shotgun (WGS) entry which is preliminary data.</text>
</comment>